<sequence>MRLKKSLMLAAAFMVGISTAQAASLHTQWEKFQAGRAMHHLSADGQKAMVDVLQARDLLSQGKVDAAIPPLYDAQKRLAAAAKDNRNFMAAESQLQPTPQHPAPTTHKPSAGTVTWIPVGGEFIVTDTLAPEKKTAAQAANQQLKAGQTQQAQQNVQVVGEDADFIVALAPLEPAQGALNRATVFTEGRQAAPAVEALDDLLSGIVFVSDDFFAQAVPDKGQAAAKKSQ</sequence>
<dbReference type="RefSeq" id="WP_207847328.1">
    <property type="nucleotide sequence ID" value="NZ_JAFVMH010000012.1"/>
</dbReference>
<gene>
    <name evidence="2" type="ORF">J2D77_15530</name>
</gene>
<dbReference type="Gene3D" id="6.10.250.2140">
    <property type="match status" value="1"/>
</dbReference>
<dbReference type="InterPro" id="IPR021236">
    <property type="entry name" value="Uncharacterised_YfdX"/>
</dbReference>
<keyword evidence="1" id="KW-0732">Signal</keyword>
<evidence type="ECO:0000313" key="2">
    <source>
        <dbReference type="EMBL" id="MBO1326560.1"/>
    </source>
</evidence>
<dbReference type="AlphaFoldDB" id="A0A939KP87"/>
<evidence type="ECO:0000313" key="3">
    <source>
        <dbReference type="Proteomes" id="UP000664073"/>
    </source>
</evidence>
<feature type="signal peptide" evidence="1">
    <location>
        <begin position="1"/>
        <end position="22"/>
    </location>
</feature>
<reference evidence="2" key="1">
    <citation type="submission" date="2021-03" db="EMBL/GenBank/DDBJ databases">
        <title>The complete genome sequence of Acetobacter sp. TBRC 12339.</title>
        <authorList>
            <person name="Charoenyingcharoen P."/>
            <person name="Yukphan P."/>
        </authorList>
    </citation>
    <scope>NUCLEOTIDE SEQUENCE</scope>
    <source>
        <strain evidence="2">TBRC 12339</strain>
    </source>
</reference>
<evidence type="ECO:0000256" key="1">
    <source>
        <dbReference type="SAM" id="SignalP"/>
    </source>
</evidence>
<feature type="chain" id="PRO_5037014424" evidence="1">
    <location>
        <begin position="23"/>
        <end position="229"/>
    </location>
</feature>
<dbReference type="Proteomes" id="UP000664073">
    <property type="component" value="Unassembled WGS sequence"/>
</dbReference>
<name>A0A939KP87_9PROT</name>
<protein>
    <submittedName>
        <fullName evidence="2">YfdX family protein</fullName>
    </submittedName>
</protein>
<dbReference type="Gene3D" id="1.20.120.1940">
    <property type="entry name" value="YfdX protein domain"/>
    <property type="match status" value="1"/>
</dbReference>
<comment type="caution">
    <text evidence="2">The sequence shown here is derived from an EMBL/GenBank/DDBJ whole genome shotgun (WGS) entry which is preliminary data.</text>
</comment>
<dbReference type="Pfam" id="PF10938">
    <property type="entry name" value="YfdX"/>
    <property type="match status" value="1"/>
</dbReference>
<proteinExistence type="predicted"/>
<accession>A0A939KP87</accession>
<dbReference type="EMBL" id="JAFVMH010000012">
    <property type="protein sequence ID" value="MBO1326560.1"/>
    <property type="molecule type" value="Genomic_DNA"/>
</dbReference>
<organism evidence="2 3">
    <name type="scientific">Acetobacter garciniae</name>
    <dbReference type="NCBI Taxonomy" id="2817435"/>
    <lineage>
        <taxon>Bacteria</taxon>
        <taxon>Pseudomonadati</taxon>
        <taxon>Pseudomonadota</taxon>
        <taxon>Alphaproteobacteria</taxon>
        <taxon>Acetobacterales</taxon>
        <taxon>Acetobacteraceae</taxon>
        <taxon>Acetobacter</taxon>
    </lineage>
</organism>
<keyword evidence="3" id="KW-1185">Reference proteome</keyword>